<accession>A0A8S0XHR0</accession>
<organism evidence="3 4">
    <name type="scientific">Cyclocybe aegerita</name>
    <name type="common">Black poplar mushroom</name>
    <name type="synonym">Agrocybe aegerita</name>
    <dbReference type="NCBI Taxonomy" id="1973307"/>
    <lineage>
        <taxon>Eukaryota</taxon>
        <taxon>Fungi</taxon>
        <taxon>Dikarya</taxon>
        <taxon>Basidiomycota</taxon>
        <taxon>Agaricomycotina</taxon>
        <taxon>Agaricomycetes</taxon>
        <taxon>Agaricomycetidae</taxon>
        <taxon>Agaricales</taxon>
        <taxon>Agaricineae</taxon>
        <taxon>Bolbitiaceae</taxon>
        <taxon>Cyclocybe</taxon>
    </lineage>
</organism>
<feature type="region of interest" description="Disordered" evidence="1">
    <location>
        <begin position="70"/>
        <end position="99"/>
    </location>
</feature>
<dbReference type="Gene3D" id="3.30.710.10">
    <property type="entry name" value="Potassium Channel Kv1.1, Chain A"/>
    <property type="match status" value="1"/>
</dbReference>
<gene>
    <name evidence="3" type="ORF">AAE3_LOCUS5099</name>
</gene>
<keyword evidence="4" id="KW-1185">Reference proteome</keyword>
<dbReference type="Proteomes" id="UP000467700">
    <property type="component" value="Unassembled WGS sequence"/>
</dbReference>
<reference evidence="3 4" key="1">
    <citation type="submission" date="2020-01" db="EMBL/GenBank/DDBJ databases">
        <authorList>
            <person name="Gupta K D."/>
        </authorList>
    </citation>
    <scope>NUCLEOTIDE SEQUENCE [LARGE SCALE GENOMIC DNA]</scope>
</reference>
<evidence type="ECO:0000256" key="1">
    <source>
        <dbReference type="SAM" id="MobiDB-lite"/>
    </source>
</evidence>
<evidence type="ECO:0000259" key="2">
    <source>
        <dbReference type="PROSITE" id="PS50097"/>
    </source>
</evidence>
<dbReference type="OrthoDB" id="3157337at2759"/>
<dbReference type="PROSITE" id="PS50097">
    <property type="entry name" value="BTB"/>
    <property type="match status" value="1"/>
</dbReference>
<dbReference type="EMBL" id="CACVBS010000037">
    <property type="protein sequence ID" value="CAA7262829.1"/>
    <property type="molecule type" value="Genomic_DNA"/>
</dbReference>
<feature type="compositionally biased region" description="Basic and acidic residues" evidence="1">
    <location>
        <begin position="70"/>
        <end position="90"/>
    </location>
</feature>
<evidence type="ECO:0000313" key="3">
    <source>
        <dbReference type="EMBL" id="CAA7262829.1"/>
    </source>
</evidence>
<comment type="caution">
    <text evidence="3">The sequence shown here is derived from an EMBL/GenBank/DDBJ whole genome shotgun (WGS) entry which is preliminary data.</text>
</comment>
<sequence>MLKHLLWPIDYVIDTGYAIPLFLFNTFFTRFLLPPYQHPGPIYHLSGFTHHLLYFYKSYYVSMGPNDTRKRVAEDDHDTELSKTRRKTGDTPEASAIPTPARAHRDCVKDLDFFRPDGDCVIAIDNTLFKIHRYLLTRDSSVFADTFALPTDASLGEPDSMSEENPLVLTDNIDDFRALCWALYALPTEFQEYQCKTERIVDLSRIISLLATANKYQFASYEKWALDILIKHTDLPLRKKALHDLTVAVLERLLRLSVVCESSILRHNVEDLWTRTLHEAKPEDSSARIALDVGEQLNLREFQGKVYYQLAAEMERQRRLSGLPICTPLEHNLSPEQNARLFRGVWSVGQFVNVVIRDLINPASPPMEDIDCYEEHHKTICRPQWQPFMAKALRKLTSLDPLKALETMVIATSSSHFCCHSFFYDREEQLRDALEDYFLGRK</sequence>
<dbReference type="AlphaFoldDB" id="A0A8S0XHR0"/>
<protein>
    <recommendedName>
        <fullName evidence="2">BTB domain-containing protein</fullName>
    </recommendedName>
</protein>
<proteinExistence type="predicted"/>
<feature type="domain" description="BTB" evidence="2">
    <location>
        <begin position="118"/>
        <end position="192"/>
    </location>
</feature>
<dbReference type="InterPro" id="IPR000210">
    <property type="entry name" value="BTB/POZ_dom"/>
</dbReference>
<evidence type="ECO:0000313" key="4">
    <source>
        <dbReference type="Proteomes" id="UP000467700"/>
    </source>
</evidence>
<dbReference type="InterPro" id="IPR011333">
    <property type="entry name" value="SKP1/BTB/POZ_sf"/>
</dbReference>
<dbReference type="SUPFAM" id="SSF54695">
    <property type="entry name" value="POZ domain"/>
    <property type="match status" value="1"/>
</dbReference>
<name>A0A8S0XHR0_CYCAE</name>